<dbReference type="EMBL" id="JAWLKB010000031">
    <property type="protein sequence ID" value="MDV6271090.1"/>
    <property type="molecule type" value="Genomic_DNA"/>
</dbReference>
<proteinExistence type="predicted"/>
<evidence type="ECO:0000313" key="3">
    <source>
        <dbReference type="Proteomes" id="UP001185927"/>
    </source>
</evidence>
<evidence type="ECO:0000256" key="1">
    <source>
        <dbReference type="SAM" id="Coils"/>
    </source>
</evidence>
<reference evidence="2 3" key="1">
    <citation type="submission" date="2023-10" db="EMBL/GenBank/DDBJ databases">
        <title>Development of a sustainable strategy for remediation of hydrocarbon-contaminated territories based on the waste exchange concept.</title>
        <authorList>
            <person name="Krivoruchko A."/>
        </authorList>
    </citation>
    <scope>NUCLEOTIDE SEQUENCE [LARGE SCALE GENOMIC DNA]</scope>
    <source>
        <strain evidence="2 3">IEGM 1203</strain>
    </source>
</reference>
<dbReference type="Proteomes" id="UP001185927">
    <property type="component" value="Unassembled WGS sequence"/>
</dbReference>
<accession>A0ABU4C3K7</accession>
<feature type="coiled-coil region" evidence="1">
    <location>
        <begin position="219"/>
        <end position="264"/>
    </location>
</feature>
<dbReference type="RefSeq" id="WP_317545553.1">
    <property type="nucleotide sequence ID" value="NZ_JAWLKB010000031.1"/>
</dbReference>
<keyword evidence="1" id="KW-0175">Coiled coil</keyword>
<name>A0ABU4C3K7_RHOGO</name>
<keyword evidence="3" id="KW-1185">Reference proteome</keyword>
<sequence>MVSDHLYQEFRFVADLPGTYRRISDLDDVDLTEWDAIITTDSIAVQARSSAALVFRDIPEHLCVLLVLSPYSGAIEHLAGVPEKAKPDSLVRGKFDVPGQHVYLNGVELSDKVKHLVKTHIQPTAMKRPVQFGFIARDFEVQDYKDYGLIVHALGPQNTVLSANYTRPSGSSVWFVPFDVPSFKPWWELAVHNWHELKPTVFPGLPNWVASADWMTAAEKAALQDIADEESTFARLEAEHTSRLSELTERLDELSAAASKDERLLLTGQDFELQVSVQRALEHLGYQVRDMDAVFPDREPREDYRITDPDDADWMAIGDATGVAKGAKGVKIQSLAGFVQKYLLEERPATQPRQWLLVNRKIGYDPETRGEVYRPDEANAFGANLGLAFDTVALFLLVQMVGEGVATAAEVRAWLREKTGELLISHVRDWRNEVAKEST</sequence>
<protein>
    <submittedName>
        <fullName evidence="2">Uncharacterized protein</fullName>
    </submittedName>
</protein>
<evidence type="ECO:0000313" key="2">
    <source>
        <dbReference type="EMBL" id="MDV6271090.1"/>
    </source>
</evidence>
<organism evidence="2 3">
    <name type="scientific">Rhodococcus globerulus</name>
    <dbReference type="NCBI Taxonomy" id="33008"/>
    <lineage>
        <taxon>Bacteria</taxon>
        <taxon>Bacillati</taxon>
        <taxon>Actinomycetota</taxon>
        <taxon>Actinomycetes</taxon>
        <taxon>Mycobacteriales</taxon>
        <taxon>Nocardiaceae</taxon>
        <taxon>Rhodococcus</taxon>
    </lineage>
</organism>
<comment type="caution">
    <text evidence="2">The sequence shown here is derived from an EMBL/GenBank/DDBJ whole genome shotgun (WGS) entry which is preliminary data.</text>
</comment>
<gene>
    <name evidence="2" type="ORF">R3Q16_31165</name>
</gene>